<dbReference type="PANTHER" id="PTHR47379:SF3">
    <property type="entry name" value="SIALYLTRANSFERASE-LIKE PROTEIN 2"/>
    <property type="match status" value="1"/>
</dbReference>
<dbReference type="STRING" id="40148.A0A0D9YLE4"/>
<dbReference type="Gramene" id="OGLUM02G01270.1">
    <property type="protein sequence ID" value="OGLUM02G01270.1"/>
    <property type="gene ID" value="OGLUM02G01270"/>
</dbReference>
<proteinExistence type="predicted"/>
<organism evidence="1">
    <name type="scientific">Oryza glumipatula</name>
    <dbReference type="NCBI Taxonomy" id="40148"/>
    <lineage>
        <taxon>Eukaryota</taxon>
        <taxon>Viridiplantae</taxon>
        <taxon>Streptophyta</taxon>
        <taxon>Embryophyta</taxon>
        <taxon>Tracheophyta</taxon>
        <taxon>Spermatophyta</taxon>
        <taxon>Magnoliopsida</taxon>
        <taxon>Liliopsida</taxon>
        <taxon>Poales</taxon>
        <taxon>Poaceae</taxon>
        <taxon>BOP clade</taxon>
        <taxon>Oryzoideae</taxon>
        <taxon>Oryzeae</taxon>
        <taxon>Oryzinae</taxon>
        <taxon>Oryza</taxon>
    </lineage>
</organism>
<dbReference type="Proteomes" id="UP000026961">
    <property type="component" value="Chromosome 2"/>
</dbReference>
<name>A0A0D9YLE4_9ORYZ</name>
<reference evidence="1" key="2">
    <citation type="submission" date="2018-05" db="EMBL/GenBank/DDBJ databases">
        <title>OgluRS3 (Oryza glumaepatula Reference Sequence Version 3).</title>
        <authorList>
            <person name="Zhang J."/>
            <person name="Kudrna D."/>
            <person name="Lee S."/>
            <person name="Talag J."/>
            <person name="Welchert J."/>
            <person name="Wing R.A."/>
        </authorList>
    </citation>
    <scope>NUCLEOTIDE SEQUENCE [LARGE SCALE GENOMIC DNA]</scope>
</reference>
<dbReference type="PANTHER" id="PTHR47379">
    <property type="entry name" value="SIALYLTRANSFERASE-LIKE PROTEIN 2"/>
    <property type="match status" value="1"/>
</dbReference>
<dbReference type="AlphaFoldDB" id="A0A0D9YLE4"/>
<evidence type="ECO:0000313" key="2">
    <source>
        <dbReference type="Proteomes" id="UP000026961"/>
    </source>
</evidence>
<reference evidence="1" key="1">
    <citation type="submission" date="2015-04" db="UniProtKB">
        <authorList>
            <consortium name="EnsemblPlants"/>
        </authorList>
    </citation>
    <scope>IDENTIFICATION</scope>
</reference>
<evidence type="ECO:0000313" key="1">
    <source>
        <dbReference type="EnsemblPlants" id="OGLUM02G01270.1"/>
    </source>
</evidence>
<dbReference type="EnsemblPlants" id="OGLUM02G01270.1">
    <property type="protein sequence ID" value="OGLUM02G01270.1"/>
    <property type="gene ID" value="OGLUM02G01270"/>
</dbReference>
<sequence length="182" mass="19941">MKNLEILCSISILWPMAVQLSRRRMEGKRVAVVTLYSSRLDCAIVGECGKICLASICGTAAITAAVACVRGCTKNWSVHVRLMMPCGKASITHSSSKISCSTVIRNNSKPRIIIIVQWRPGAGSEGPLSSCTMIKKLEKVKPTKRSVVRDAALNHLKYIRGSTRYPLERNAGGSYLCMINDR</sequence>
<keyword evidence="2" id="KW-1185">Reference proteome</keyword>
<accession>A0A0D9YLE4</accession>
<protein>
    <submittedName>
        <fullName evidence="1">Uncharacterized protein</fullName>
    </submittedName>
</protein>
<dbReference type="HOGENOM" id="CLU_1557728_0_0_1"/>